<gene>
    <name evidence="2" type="ORF">PISMIDRAFT_115401</name>
</gene>
<organism evidence="2 3">
    <name type="scientific">Pisolithus microcarpus 441</name>
    <dbReference type="NCBI Taxonomy" id="765257"/>
    <lineage>
        <taxon>Eukaryota</taxon>
        <taxon>Fungi</taxon>
        <taxon>Dikarya</taxon>
        <taxon>Basidiomycota</taxon>
        <taxon>Agaricomycotina</taxon>
        <taxon>Agaricomycetes</taxon>
        <taxon>Agaricomycetidae</taxon>
        <taxon>Boletales</taxon>
        <taxon>Sclerodermatineae</taxon>
        <taxon>Pisolithaceae</taxon>
        <taxon>Pisolithus</taxon>
    </lineage>
</organism>
<protein>
    <submittedName>
        <fullName evidence="2">Unplaced genomic scaffold scaffold_213, whole genome shotgun sequence</fullName>
    </submittedName>
</protein>
<sequence length="77" mass="8571">LMGPTGSGKTTFIDKIAELEGAKAPHGVGSHTQDIREHEVKLYDHCEYVFVDIPGFKDSVRPPIQVLHMVADWLGRK</sequence>
<dbReference type="OrthoDB" id="2130433at2759"/>
<dbReference type="InterPro" id="IPR027417">
    <property type="entry name" value="P-loop_NTPase"/>
</dbReference>
<dbReference type="SUPFAM" id="SSF52540">
    <property type="entry name" value="P-loop containing nucleoside triphosphate hydrolases"/>
    <property type="match status" value="1"/>
</dbReference>
<keyword evidence="3" id="KW-1185">Reference proteome</keyword>
<evidence type="ECO:0000313" key="2">
    <source>
        <dbReference type="EMBL" id="KIK15300.1"/>
    </source>
</evidence>
<accession>A0A0C9XSK2</accession>
<dbReference type="Proteomes" id="UP000054018">
    <property type="component" value="Unassembled WGS sequence"/>
</dbReference>
<name>A0A0C9XSK2_9AGAM</name>
<evidence type="ECO:0000259" key="1">
    <source>
        <dbReference type="Pfam" id="PF01926"/>
    </source>
</evidence>
<dbReference type="AlphaFoldDB" id="A0A0C9XSK2"/>
<reference evidence="2 3" key="1">
    <citation type="submission" date="2014-04" db="EMBL/GenBank/DDBJ databases">
        <authorList>
            <consortium name="DOE Joint Genome Institute"/>
            <person name="Kuo A."/>
            <person name="Kohler A."/>
            <person name="Costa M.D."/>
            <person name="Nagy L.G."/>
            <person name="Floudas D."/>
            <person name="Copeland A."/>
            <person name="Barry K.W."/>
            <person name="Cichocki N."/>
            <person name="Veneault-Fourrey C."/>
            <person name="LaButti K."/>
            <person name="Lindquist E.A."/>
            <person name="Lipzen A."/>
            <person name="Lundell T."/>
            <person name="Morin E."/>
            <person name="Murat C."/>
            <person name="Sun H."/>
            <person name="Tunlid A."/>
            <person name="Henrissat B."/>
            <person name="Grigoriev I.V."/>
            <person name="Hibbett D.S."/>
            <person name="Martin F."/>
            <person name="Nordberg H.P."/>
            <person name="Cantor M.N."/>
            <person name="Hua S.X."/>
        </authorList>
    </citation>
    <scope>NUCLEOTIDE SEQUENCE [LARGE SCALE GENOMIC DNA]</scope>
    <source>
        <strain evidence="2 3">441</strain>
    </source>
</reference>
<proteinExistence type="predicted"/>
<feature type="non-terminal residue" evidence="2">
    <location>
        <position position="1"/>
    </location>
</feature>
<dbReference type="STRING" id="765257.A0A0C9XSK2"/>
<dbReference type="CDD" id="cd00882">
    <property type="entry name" value="Ras_like_GTPase"/>
    <property type="match status" value="1"/>
</dbReference>
<dbReference type="GO" id="GO:0005525">
    <property type="term" value="F:GTP binding"/>
    <property type="evidence" value="ECO:0007669"/>
    <property type="project" value="InterPro"/>
</dbReference>
<dbReference type="HOGENOM" id="CLU_199242_0_0_1"/>
<feature type="domain" description="G" evidence="1">
    <location>
        <begin position="1"/>
        <end position="57"/>
    </location>
</feature>
<dbReference type="EMBL" id="KN833897">
    <property type="protein sequence ID" value="KIK15300.1"/>
    <property type="molecule type" value="Genomic_DNA"/>
</dbReference>
<reference evidence="3" key="2">
    <citation type="submission" date="2015-01" db="EMBL/GenBank/DDBJ databases">
        <title>Evolutionary Origins and Diversification of the Mycorrhizal Mutualists.</title>
        <authorList>
            <consortium name="DOE Joint Genome Institute"/>
            <consortium name="Mycorrhizal Genomics Consortium"/>
            <person name="Kohler A."/>
            <person name="Kuo A."/>
            <person name="Nagy L.G."/>
            <person name="Floudas D."/>
            <person name="Copeland A."/>
            <person name="Barry K.W."/>
            <person name="Cichocki N."/>
            <person name="Veneault-Fourrey C."/>
            <person name="LaButti K."/>
            <person name="Lindquist E.A."/>
            <person name="Lipzen A."/>
            <person name="Lundell T."/>
            <person name="Morin E."/>
            <person name="Murat C."/>
            <person name="Riley R."/>
            <person name="Ohm R."/>
            <person name="Sun H."/>
            <person name="Tunlid A."/>
            <person name="Henrissat B."/>
            <person name="Grigoriev I.V."/>
            <person name="Hibbett D.S."/>
            <person name="Martin F."/>
        </authorList>
    </citation>
    <scope>NUCLEOTIDE SEQUENCE [LARGE SCALE GENOMIC DNA]</scope>
    <source>
        <strain evidence="3">441</strain>
    </source>
</reference>
<dbReference type="InterPro" id="IPR006073">
    <property type="entry name" value="GTP-bd"/>
</dbReference>
<dbReference type="Pfam" id="PF01926">
    <property type="entry name" value="MMR_HSR1"/>
    <property type="match status" value="1"/>
</dbReference>
<dbReference type="Gene3D" id="3.40.50.300">
    <property type="entry name" value="P-loop containing nucleotide triphosphate hydrolases"/>
    <property type="match status" value="1"/>
</dbReference>
<evidence type="ECO:0000313" key="3">
    <source>
        <dbReference type="Proteomes" id="UP000054018"/>
    </source>
</evidence>